<dbReference type="InterPro" id="IPR004843">
    <property type="entry name" value="Calcineurin-like_PHP"/>
</dbReference>
<name>A0A2A5JUK1_PSEO7</name>
<protein>
    <submittedName>
        <fullName evidence="3">Metallophosphoesterase</fullName>
    </submittedName>
</protein>
<evidence type="ECO:0000313" key="4">
    <source>
        <dbReference type="Proteomes" id="UP000228621"/>
    </source>
</evidence>
<evidence type="ECO:0000259" key="2">
    <source>
        <dbReference type="Pfam" id="PF00149"/>
    </source>
</evidence>
<dbReference type="Gene3D" id="3.60.21.10">
    <property type="match status" value="1"/>
</dbReference>
<gene>
    <name evidence="3" type="ORF">CEX98_03280</name>
</gene>
<keyword evidence="4" id="KW-1185">Reference proteome</keyword>
<dbReference type="OrthoDB" id="9763403at2"/>
<organism evidence="3 4">
    <name type="scientific">Pseudoalteromonas piscicida</name>
    <dbReference type="NCBI Taxonomy" id="43662"/>
    <lineage>
        <taxon>Bacteria</taxon>
        <taxon>Pseudomonadati</taxon>
        <taxon>Pseudomonadota</taxon>
        <taxon>Gammaproteobacteria</taxon>
        <taxon>Alteromonadales</taxon>
        <taxon>Pseudoalteromonadaceae</taxon>
        <taxon>Pseudoalteromonas</taxon>
    </lineage>
</organism>
<dbReference type="SUPFAM" id="SSF56300">
    <property type="entry name" value="Metallo-dependent phosphatases"/>
    <property type="match status" value="1"/>
</dbReference>
<dbReference type="Proteomes" id="UP000228621">
    <property type="component" value="Unassembled WGS sequence"/>
</dbReference>
<feature type="chain" id="PRO_5012856796" evidence="1">
    <location>
        <begin position="21"/>
        <end position="481"/>
    </location>
</feature>
<dbReference type="RefSeq" id="WP_099640703.1">
    <property type="nucleotide sequence ID" value="NZ_NKHF01000014.1"/>
</dbReference>
<proteinExistence type="predicted"/>
<evidence type="ECO:0000256" key="1">
    <source>
        <dbReference type="SAM" id="SignalP"/>
    </source>
</evidence>
<dbReference type="GO" id="GO:0016787">
    <property type="term" value="F:hydrolase activity"/>
    <property type="evidence" value="ECO:0007669"/>
    <property type="project" value="InterPro"/>
</dbReference>
<comment type="caution">
    <text evidence="3">The sequence shown here is derived from an EMBL/GenBank/DDBJ whole genome shotgun (WGS) entry which is preliminary data.</text>
</comment>
<accession>A0A2A5JUK1</accession>
<dbReference type="AlphaFoldDB" id="A0A2A5JUK1"/>
<keyword evidence="1" id="KW-0732">Signal</keyword>
<evidence type="ECO:0000313" key="3">
    <source>
        <dbReference type="EMBL" id="PCK33154.1"/>
    </source>
</evidence>
<reference evidence="4" key="1">
    <citation type="journal article" date="2019" name="Genome Announc.">
        <title>Draft Genome Sequence of Pseudoalteromonas piscicida Strain 36Y ROTHPW, an Hypersaline Seawater Isolate from the South Coast of Sonora, Mexico.</title>
        <authorList>
            <person name="Sanchez-Diaz R."/>
            <person name="Molina-Garza Z.J."/>
            <person name="Cruz-Suarez L.E."/>
            <person name="Selvin J."/>
            <person name="Kiran G.S."/>
            <person name="Ibarra-Gamez J.C."/>
            <person name="Gomez-Gil B."/>
            <person name="Galaviz-Silva L."/>
        </authorList>
    </citation>
    <scope>NUCLEOTIDE SEQUENCE [LARGE SCALE GENOMIC DNA]</scope>
    <source>
        <strain evidence="4">36Y_RITHPW</strain>
    </source>
</reference>
<sequence length="481" mass="52391">MRVIIAFATLNLIACSSTFAVQQVNTKVLGAYTMFAPSTTEAPNIYARVVIEGVLTDVSQCPSLTFGKTTIPMKLRDQRPNPKHFPVTVCEAKIKPNTAYTISDSTFTLAPVTLNPEQVAVFGDTGCKSSVCENNTAAEPFKTLAEQGAKQQPQLLLHMGDFNYRGTGGAISGDTYAYDAGDGGYGGASCGLNDTYYSQNAINSPKPDTWANWQADFFAATSQLSATAPWIFARGNHELCSRAGIGWFYFFGPGANLPDAIEQQKCPAQGDYNQPPKSASAHIIVQNSYTINLKPLSIWVMDSANACDASAENGLTKVYQQQYQRLNVRSELLKAKPMWIMSHRPIWGVEDPTTKDTLNVMLQTALKNTRQGKLPEHVTFSLAGHMHIYQSSTFATSTERPPQIVVGNSGVSLSDTNSFSEFDYTLDSQDAIVNEQGKFGFLSIKLGKDGAWQGEFLDENGAEFLTCSSETTDNQAVCRAK</sequence>
<dbReference type="Pfam" id="PF00149">
    <property type="entry name" value="Metallophos"/>
    <property type="match status" value="1"/>
</dbReference>
<feature type="domain" description="Calcineurin-like phosphoesterase" evidence="2">
    <location>
        <begin position="119"/>
        <end position="389"/>
    </location>
</feature>
<dbReference type="EMBL" id="NKHF01000014">
    <property type="protein sequence ID" value="PCK33154.1"/>
    <property type="molecule type" value="Genomic_DNA"/>
</dbReference>
<dbReference type="InterPro" id="IPR029052">
    <property type="entry name" value="Metallo-depent_PP-like"/>
</dbReference>
<feature type="signal peptide" evidence="1">
    <location>
        <begin position="1"/>
        <end position="20"/>
    </location>
</feature>